<dbReference type="AlphaFoldDB" id="A0A9W8Z845"/>
<dbReference type="SUPFAM" id="SSF52047">
    <property type="entry name" value="RNI-like"/>
    <property type="match status" value="1"/>
</dbReference>
<dbReference type="OrthoDB" id="3556572at2759"/>
<evidence type="ECO:0000313" key="1">
    <source>
        <dbReference type="EMBL" id="KAJ4400193.1"/>
    </source>
</evidence>
<accession>A0A9W8Z845</accession>
<comment type="caution">
    <text evidence="1">The sequence shown here is derived from an EMBL/GenBank/DDBJ whole genome shotgun (WGS) entry which is preliminary data.</text>
</comment>
<evidence type="ECO:0000313" key="2">
    <source>
        <dbReference type="Proteomes" id="UP001140510"/>
    </source>
</evidence>
<dbReference type="InterPro" id="IPR032675">
    <property type="entry name" value="LRR_dom_sf"/>
</dbReference>
<dbReference type="EMBL" id="JAPEVA010000093">
    <property type="protein sequence ID" value="KAJ4400193.1"/>
    <property type="molecule type" value="Genomic_DNA"/>
</dbReference>
<protein>
    <submittedName>
        <fullName evidence="1">Uncharacterized protein</fullName>
    </submittedName>
</protein>
<reference evidence="1" key="1">
    <citation type="submission" date="2022-10" db="EMBL/GenBank/DDBJ databases">
        <title>Tapping the CABI collections for fungal endophytes: first genome assemblies for Collariella, Neodidymelliopsis, Ascochyta clinopodiicola, Didymella pomorum, Didymosphaeria variabile, Neocosmospora piperis and Neocucurbitaria cava.</title>
        <authorList>
            <person name="Hill R."/>
        </authorList>
    </citation>
    <scope>NUCLEOTIDE SEQUENCE</scope>
    <source>
        <strain evidence="1">IMI 355091</strain>
    </source>
</reference>
<proteinExistence type="predicted"/>
<dbReference type="Gene3D" id="3.80.10.10">
    <property type="entry name" value="Ribonuclease Inhibitor"/>
    <property type="match status" value="1"/>
</dbReference>
<name>A0A9W8Z845_9PLEO</name>
<sequence>MSRTPLPAFLDLLNEKHPSARLHVVLRDPGTTSLWTPRPSNLLASDTSWEQLQRLELQGYWPCHVFSSFAHRVPNLKYLKFSLRTGSGFLQSSDPILANFTASTPTLHTLEFGAENIEWLTETLRTILQNLPGSLRILRLSHTTPDYSGRAGVDFSLAGMMRSWEPEHYLEVLELTPGLEHFDAQIAGQTFLGDWEGQKAWADAERKFKLATKDKIKNPFSKKAQRLRKAQRAA</sequence>
<keyword evidence="2" id="KW-1185">Reference proteome</keyword>
<dbReference type="Proteomes" id="UP001140510">
    <property type="component" value="Unassembled WGS sequence"/>
</dbReference>
<organism evidence="1 2">
    <name type="scientific">Didymella pomorum</name>
    <dbReference type="NCBI Taxonomy" id="749634"/>
    <lineage>
        <taxon>Eukaryota</taxon>
        <taxon>Fungi</taxon>
        <taxon>Dikarya</taxon>
        <taxon>Ascomycota</taxon>
        <taxon>Pezizomycotina</taxon>
        <taxon>Dothideomycetes</taxon>
        <taxon>Pleosporomycetidae</taxon>
        <taxon>Pleosporales</taxon>
        <taxon>Pleosporineae</taxon>
        <taxon>Didymellaceae</taxon>
        <taxon>Didymella</taxon>
    </lineage>
</organism>
<gene>
    <name evidence="1" type="ORF">N0V91_008871</name>
</gene>